<evidence type="ECO:0000313" key="3">
    <source>
        <dbReference type="Proteomes" id="UP000886860"/>
    </source>
</evidence>
<dbReference type="InterPro" id="IPR036388">
    <property type="entry name" value="WH-like_DNA-bd_sf"/>
</dbReference>
<dbReference type="Gene3D" id="1.25.40.10">
    <property type="entry name" value="Tetratricopeptide repeat domain"/>
    <property type="match status" value="1"/>
</dbReference>
<protein>
    <recommendedName>
        <fullName evidence="1">Bacterial transcriptional activator domain-containing protein</fullName>
    </recommendedName>
</protein>
<dbReference type="Proteomes" id="UP000886860">
    <property type="component" value="Unassembled WGS sequence"/>
</dbReference>
<accession>A0A9D1GI64</accession>
<dbReference type="SMART" id="SM01043">
    <property type="entry name" value="BTAD"/>
    <property type="match status" value="1"/>
</dbReference>
<sequence length="460" mass="52648">MKERPYTGFYARFLGSYSLNYFSREIRLDINIKSKSMQIFLLLLKAGDEGIARDELIKMLQIGEDVPERCLNNLRQQIYLLRRAVARSDFPPGRYIVLEKSRYYFSPEYHVETDTGYLDRLLLPIRNGPEEQDPSEEGLAEGKQDAYQSLLMDFCQHYTGEFLPMLSGEEWATVEAAYYQKWYFHCLNRLCGMLKEQGKYETMLELCSAASQMHPYDEWQAMQIDCLMFLHRYKEAQKVYEDATRLFYEELGVSSMDQVMAKYRNDGGQMLYAANALAGVKEGLREPGEIQGAYECSYPSFLDIYHIISRNEERLEMSSTLMVAALGEDGAYLQSSGKEENRENAGSVSGPPDFERKMEMLRQVIREGVRSGDVYTRYSRNQYLVLLNGAKETDGQKVARRLENRWKEISGDGKTEASFEVYTVEGSGTEGCMDAEERDICSACDQPGKRHMAGAGNLAG</sequence>
<dbReference type="EMBL" id="DVKS01000014">
    <property type="protein sequence ID" value="HIT40609.1"/>
    <property type="molecule type" value="Genomic_DNA"/>
</dbReference>
<dbReference type="InterPro" id="IPR005158">
    <property type="entry name" value="BTAD"/>
</dbReference>
<evidence type="ECO:0000313" key="2">
    <source>
        <dbReference type="EMBL" id="HIT40609.1"/>
    </source>
</evidence>
<dbReference type="InterPro" id="IPR011990">
    <property type="entry name" value="TPR-like_helical_dom_sf"/>
</dbReference>
<organism evidence="2 3">
    <name type="scientific">Candidatus Caccovicinus merdipullorum</name>
    <dbReference type="NCBI Taxonomy" id="2840724"/>
    <lineage>
        <taxon>Bacteria</taxon>
        <taxon>Bacillati</taxon>
        <taxon>Bacillota</taxon>
        <taxon>Clostridia</taxon>
        <taxon>Eubacteriales</taxon>
        <taxon>Candidatus Caccovicinus</taxon>
    </lineage>
</organism>
<comment type="caution">
    <text evidence="2">The sequence shown here is derived from an EMBL/GenBank/DDBJ whole genome shotgun (WGS) entry which is preliminary data.</text>
</comment>
<dbReference type="InterPro" id="IPR051677">
    <property type="entry name" value="AfsR-DnrI-RedD_regulator"/>
</dbReference>
<dbReference type="AlphaFoldDB" id="A0A9D1GI64"/>
<dbReference type="SUPFAM" id="SSF48452">
    <property type="entry name" value="TPR-like"/>
    <property type="match status" value="1"/>
</dbReference>
<feature type="domain" description="Bacterial transcriptional activator" evidence="1">
    <location>
        <begin position="136"/>
        <end position="264"/>
    </location>
</feature>
<dbReference type="Pfam" id="PF03704">
    <property type="entry name" value="BTAD"/>
    <property type="match status" value="1"/>
</dbReference>
<dbReference type="Gene3D" id="1.10.10.10">
    <property type="entry name" value="Winged helix-like DNA-binding domain superfamily/Winged helix DNA-binding domain"/>
    <property type="match status" value="1"/>
</dbReference>
<proteinExistence type="predicted"/>
<dbReference type="PANTHER" id="PTHR35807">
    <property type="entry name" value="TRANSCRIPTIONAL REGULATOR REDD-RELATED"/>
    <property type="match status" value="1"/>
</dbReference>
<name>A0A9D1GI64_9FIRM</name>
<gene>
    <name evidence="2" type="ORF">IAB60_00665</name>
</gene>
<evidence type="ECO:0000259" key="1">
    <source>
        <dbReference type="SMART" id="SM01043"/>
    </source>
</evidence>
<reference evidence="2" key="2">
    <citation type="journal article" date="2021" name="PeerJ">
        <title>Extensive microbial diversity within the chicken gut microbiome revealed by metagenomics and culture.</title>
        <authorList>
            <person name="Gilroy R."/>
            <person name="Ravi A."/>
            <person name="Getino M."/>
            <person name="Pursley I."/>
            <person name="Horton D.L."/>
            <person name="Alikhan N.F."/>
            <person name="Baker D."/>
            <person name="Gharbi K."/>
            <person name="Hall N."/>
            <person name="Watson M."/>
            <person name="Adriaenssens E.M."/>
            <person name="Foster-Nyarko E."/>
            <person name="Jarju S."/>
            <person name="Secka A."/>
            <person name="Antonio M."/>
            <person name="Oren A."/>
            <person name="Chaudhuri R.R."/>
            <person name="La Ragione R."/>
            <person name="Hildebrand F."/>
            <person name="Pallen M.J."/>
        </authorList>
    </citation>
    <scope>NUCLEOTIDE SEQUENCE</scope>
    <source>
        <strain evidence="2">CHK123-3438</strain>
    </source>
</reference>
<reference evidence="2" key="1">
    <citation type="submission" date="2020-10" db="EMBL/GenBank/DDBJ databases">
        <authorList>
            <person name="Gilroy R."/>
        </authorList>
    </citation>
    <scope>NUCLEOTIDE SEQUENCE</scope>
    <source>
        <strain evidence="2">CHK123-3438</strain>
    </source>
</reference>